<dbReference type="NCBIfam" id="TIGR00756">
    <property type="entry name" value="PPR"/>
    <property type="match status" value="6"/>
</dbReference>
<accession>A0A2N9ITX5</accession>
<comment type="similarity">
    <text evidence="1">Belongs to the PPR family. P subfamily.</text>
</comment>
<sequence length="573" mass="64668">MLLHRSHYFFLKPFSTSATSLTWRTQIKQNQLASQISSILLQRHNWVSLLQSLNLSSKVLTPSLFLQILHKTQINPPISLNFFNWAKTNIGFQPDLNSNCQIIQLSLGSGLVQPAKSLLDSLVQTHPASVLVQCLIRVCRGIDSQSNVLSFVLECYSEKGLFVEGLEVFRKMRVHGFTPSVRACNALLDALLRENEIKLAWCSYGAIIRCGVLLDRSMWSLVAQILSKNGKFETIFRLLELGICNSVIYNLAIDFYSKSGDFGAAFDTLNQMCDRKIDPGFSTYSSVLDGACKYENAEVIERIMSIMVEKGLLPKTTLLEYDLVVQKLSDLGKTYAAEMFYKRTCAEKIGLQDATYGCLLRALSKEGRVKEAISVYRLISERGIAVNDKSCNAFVNVLCKEDMSEEGCELLRDVIRRGSSHCSLELSKFVASQCSKRRWKEAEELLDVILDKGLLPDSCCCCLLVKHYCSSRRIDSAIALHNKMESLNVSLDVSTYNVLLNRLFVAKRIEEAVSVFDHMRDQNLVSSESFTIVIHGLCRIKELRKAMKFHDEMLNMGLKPNQATYKRLISGFK</sequence>
<evidence type="ECO:0000313" key="4">
    <source>
        <dbReference type="EMBL" id="SPD27461.1"/>
    </source>
</evidence>
<dbReference type="InterPro" id="IPR002885">
    <property type="entry name" value="PPR_rpt"/>
</dbReference>
<organism evidence="4">
    <name type="scientific">Fagus sylvatica</name>
    <name type="common">Beechnut</name>
    <dbReference type="NCBI Taxonomy" id="28930"/>
    <lineage>
        <taxon>Eukaryota</taxon>
        <taxon>Viridiplantae</taxon>
        <taxon>Streptophyta</taxon>
        <taxon>Embryophyta</taxon>
        <taxon>Tracheophyta</taxon>
        <taxon>Spermatophyta</taxon>
        <taxon>Magnoliopsida</taxon>
        <taxon>eudicotyledons</taxon>
        <taxon>Gunneridae</taxon>
        <taxon>Pentapetalae</taxon>
        <taxon>rosids</taxon>
        <taxon>fabids</taxon>
        <taxon>Fagales</taxon>
        <taxon>Fagaceae</taxon>
        <taxon>Fagus</taxon>
    </lineage>
</organism>
<feature type="repeat" description="PPR" evidence="3">
    <location>
        <begin position="492"/>
        <end position="522"/>
    </location>
</feature>
<gene>
    <name evidence="4" type="ORF">FSB_LOCUS55343</name>
</gene>
<name>A0A2N9ITX5_FAGSY</name>
<dbReference type="PANTHER" id="PTHR46128">
    <property type="entry name" value="MITOCHONDRIAL GROUP I INTRON SPLICING FACTOR CCM1"/>
    <property type="match status" value="1"/>
</dbReference>
<evidence type="ECO:0008006" key="5">
    <source>
        <dbReference type="Google" id="ProtNLM"/>
    </source>
</evidence>
<feature type="repeat" description="PPR" evidence="3">
    <location>
        <begin position="145"/>
        <end position="179"/>
    </location>
</feature>
<dbReference type="Pfam" id="PF01535">
    <property type="entry name" value="PPR"/>
    <property type="match status" value="3"/>
</dbReference>
<protein>
    <recommendedName>
        <fullName evidence="5">Pentacotripeptide-repeat region of PRORP domain-containing protein</fullName>
    </recommendedName>
</protein>
<dbReference type="InterPro" id="IPR050872">
    <property type="entry name" value="PPR_P_subfamily"/>
</dbReference>
<dbReference type="PANTHER" id="PTHR46128:SF351">
    <property type="entry name" value="PENTACOTRIPEPTIDE-REPEAT REGION OF PRORP DOMAIN-CONTAINING PROTEIN"/>
    <property type="match status" value="1"/>
</dbReference>
<feature type="repeat" description="PPR" evidence="3">
    <location>
        <begin position="280"/>
        <end position="314"/>
    </location>
</feature>
<evidence type="ECO:0000256" key="3">
    <source>
        <dbReference type="PROSITE-ProRule" id="PRU00708"/>
    </source>
</evidence>
<dbReference type="PROSITE" id="PS51375">
    <property type="entry name" value="PPR"/>
    <property type="match status" value="7"/>
</dbReference>
<dbReference type="Pfam" id="PF13041">
    <property type="entry name" value="PPR_2"/>
    <property type="match status" value="3"/>
</dbReference>
<dbReference type="AlphaFoldDB" id="A0A2N9ITX5"/>
<feature type="repeat" description="PPR" evidence="3">
    <location>
        <begin position="526"/>
        <end position="560"/>
    </location>
</feature>
<keyword evidence="2" id="KW-0677">Repeat</keyword>
<evidence type="ECO:0000256" key="1">
    <source>
        <dbReference type="ARBA" id="ARBA00007626"/>
    </source>
</evidence>
<feature type="repeat" description="PPR" evidence="3">
    <location>
        <begin position="352"/>
        <end position="386"/>
    </location>
</feature>
<proteinExistence type="inferred from homology"/>
<dbReference type="InterPro" id="IPR011990">
    <property type="entry name" value="TPR-like_helical_dom_sf"/>
</dbReference>
<reference evidence="4" key="1">
    <citation type="submission" date="2018-02" db="EMBL/GenBank/DDBJ databases">
        <authorList>
            <person name="Cohen D.B."/>
            <person name="Kent A.D."/>
        </authorList>
    </citation>
    <scope>NUCLEOTIDE SEQUENCE</scope>
</reference>
<feature type="repeat" description="PPR" evidence="3">
    <location>
        <begin position="457"/>
        <end position="491"/>
    </location>
</feature>
<feature type="repeat" description="PPR" evidence="3">
    <location>
        <begin position="245"/>
        <end position="279"/>
    </location>
</feature>
<evidence type="ECO:0000256" key="2">
    <source>
        <dbReference type="ARBA" id="ARBA00022737"/>
    </source>
</evidence>
<dbReference type="Gene3D" id="1.25.40.10">
    <property type="entry name" value="Tetratricopeptide repeat domain"/>
    <property type="match status" value="4"/>
</dbReference>
<dbReference type="EMBL" id="OIVN01006193">
    <property type="protein sequence ID" value="SPD27461.1"/>
    <property type="molecule type" value="Genomic_DNA"/>
</dbReference>